<keyword evidence="5" id="KW-0158">Chromosome</keyword>
<dbReference type="PANTHER" id="PTHR18867">
    <property type="entry name" value="RAD50"/>
    <property type="match status" value="1"/>
</dbReference>
<evidence type="ECO:0000256" key="8">
    <source>
        <dbReference type="ARBA" id="ARBA00023242"/>
    </source>
</evidence>
<feature type="compositionally biased region" description="Basic and acidic residues" evidence="11">
    <location>
        <begin position="797"/>
        <end position="807"/>
    </location>
</feature>
<evidence type="ECO:0000256" key="2">
    <source>
        <dbReference type="ARBA" id="ARBA00004123"/>
    </source>
</evidence>
<organism evidence="13 14">
    <name type="scientific">Plasmodium vivax India VII</name>
    <dbReference type="NCBI Taxonomy" id="1077284"/>
    <lineage>
        <taxon>Eukaryota</taxon>
        <taxon>Sar</taxon>
        <taxon>Alveolata</taxon>
        <taxon>Apicomplexa</taxon>
        <taxon>Aconoidasida</taxon>
        <taxon>Haemosporida</taxon>
        <taxon>Plasmodiidae</taxon>
        <taxon>Plasmodium</taxon>
        <taxon>Plasmodium (Plasmodium)</taxon>
    </lineage>
</organism>
<dbReference type="GO" id="GO:0016887">
    <property type="term" value="F:ATP hydrolysis activity"/>
    <property type="evidence" value="ECO:0007669"/>
    <property type="project" value="InterPro"/>
</dbReference>
<evidence type="ECO:0000256" key="10">
    <source>
        <dbReference type="SAM" id="Coils"/>
    </source>
</evidence>
<feature type="compositionally biased region" description="Polar residues" evidence="11">
    <location>
        <begin position="764"/>
        <end position="789"/>
    </location>
</feature>
<comment type="similarity">
    <text evidence="4">Belongs to the SMC family. RAD50 subfamily.</text>
</comment>
<dbReference type="EMBL" id="KQ234337">
    <property type="protein sequence ID" value="KMZ79396.1"/>
    <property type="molecule type" value="Genomic_DNA"/>
</dbReference>
<evidence type="ECO:0000256" key="9">
    <source>
        <dbReference type="ARBA" id="ARBA00049360"/>
    </source>
</evidence>
<dbReference type="GO" id="GO:0043047">
    <property type="term" value="F:single-stranded telomeric DNA binding"/>
    <property type="evidence" value="ECO:0007669"/>
    <property type="project" value="TreeGrafter"/>
</dbReference>
<dbReference type="SUPFAM" id="SSF52540">
    <property type="entry name" value="P-loop containing nucleoside triphosphate hydrolases"/>
    <property type="match status" value="2"/>
</dbReference>
<evidence type="ECO:0000256" key="3">
    <source>
        <dbReference type="ARBA" id="ARBA00004286"/>
    </source>
</evidence>
<dbReference type="InterPro" id="IPR038729">
    <property type="entry name" value="Rad50/SbcC_AAA"/>
</dbReference>
<dbReference type="OrthoDB" id="18797at2759"/>
<accession>A0A0J9S9N0</accession>
<comment type="subcellular location">
    <subcellularLocation>
        <location evidence="3">Chromosome</location>
    </subcellularLocation>
    <subcellularLocation>
        <location evidence="2">Nucleus</location>
    </subcellularLocation>
</comment>
<evidence type="ECO:0000259" key="12">
    <source>
        <dbReference type="Pfam" id="PF13476"/>
    </source>
</evidence>
<dbReference type="GO" id="GO:0003691">
    <property type="term" value="F:double-stranded telomeric DNA binding"/>
    <property type="evidence" value="ECO:0007669"/>
    <property type="project" value="TreeGrafter"/>
</dbReference>
<feature type="compositionally biased region" description="Gly residues" evidence="11">
    <location>
        <begin position="452"/>
        <end position="463"/>
    </location>
</feature>
<keyword evidence="10" id="KW-0175">Coiled coil</keyword>
<dbReference type="Gene3D" id="3.40.50.300">
    <property type="entry name" value="P-loop containing nucleotide triphosphate hydrolases"/>
    <property type="match status" value="2"/>
</dbReference>
<evidence type="ECO:0000256" key="1">
    <source>
        <dbReference type="ARBA" id="ARBA00001947"/>
    </source>
</evidence>
<feature type="coiled-coil region" evidence="10">
    <location>
        <begin position="830"/>
        <end position="864"/>
    </location>
</feature>
<feature type="coiled-coil region" evidence="10">
    <location>
        <begin position="1402"/>
        <end position="1460"/>
    </location>
</feature>
<reference evidence="13 14" key="1">
    <citation type="submission" date="2011-08" db="EMBL/GenBank/DDBJ databases">
        <title>The Genome Sequence of Plasmodium vivax India VII.</title>
        <authorList>
            <consortium name="The Broad Institute Genome Sequencing Platform"/>
            <consortium name="The Broad Institute Genome Sequencing Center for Infectious Disease"/>
            <person name="Neafsey D."/>
            <person name="Carlton J."/>
            <person name="Barnwell J."/>
            <person name="Collins W."/>
            <person name="Escalante A."/>
            <person name="Mullikin J."/>
            <person name="Saul A."/>
            <person name="Guigo R."/>
            <person name="Camara F."/>
            <person name="Young S.K."/>
            <person name="Zeng Q."/>
            <person name="Gargeya S."/>
            <person name="Fitzgerald M."/>
            <person name="Haas B."/>
            <person name="Abouelleil A."/>
            <person name="Alvarado L."/>
            <person name="Arachchi H.M."/>
            <person name="Berlin A."/>
            <person name="Brown A."/>
            <person name="Chapman S.B."/>
            <person name="Chen Z."/>
            <person name="Dunbar C."/>
            <person name="Freedman E."/>
            <person name="Gearin G."/>
            <person name="Gellesch M."/>
            <person name="Goldberg J."/>
            <person name="Griggs A."/>
            <person name="Gujja S."/>
            <person name="Heiman D."/>
            <person name="Howarth C."/>
            <person name="Larson L."/>
            <person name="Lui A."/>
            <person name="MacDonald P.J.P."/>
            <person name="Montmayeur A."/>
            <person name="Murphy C."/>
            <person name="Neiman D."/>
            <person name="Pearson M."/>
            <person name="Priest M."/>
            <person name="Roberts A."/>
            <person name="Saif S."/>
            <person name="Shea T."/>
            <person name="Shenoy N."/>
            <person name="Sisk P."/>
            <person name="Stolte C."/>
            <person name="Sykes S."/>
            <person name="Wortman J."/>
            <person name="Nusbaum C."/>
            <person name="Birren B."/>
        </authorList>
    </citation>
    <scope>NUCLEOTIDE SEQUENCE [LARGE SCALE GENOMIC DNA]</scope>
    <source>
        <strain evidence="13 14">India VII</strain>
    </source>
</reference>
<keyword evidence="6" id="KW-0479">Metal-binding</keyword>
<dbReference type="GO" id="GO:0006302">
    <property type="term" value="P:double-strand break repair"/>
    <property type="evidence" value="ECO:0007669"/>
    <property type="project" value="InterPro"/>
</dbReference>
<dbReference type="GO" id="GO:0051880">
    <property type="term" value="F:G-quadruplex DNA binding"/>
    <property type="evidence" value="ECO:0007669"/>
    <property type="project" value="TreeGrafter"/>
</dbReference>
<gene>
    <name evidence="13" type="ORF">PVIIG_04072</name>
</gene>
<evidence type="ECO:0000313" key="13">
    <source>
        <dbReference type="EMBL" id="KMZ79396.1"/>
    </source>
</evidence>
<evidence type="ECO:0000256" key="5">
    <source>
        <dbReference type="ARBA" id="ARBA00022454"/>
    </source>
</evidence>
<feature type="coiled-coil region" evidence="10">
    <location>
        <begin position="285"/>
        <end position="340"/>
    </location>
</feature>
<protein>
    <recommendedName>
        <fullName evidence="12">Rad50/SbcC-type AAA domain-containing protein</fullName>
    </recommendedName>
</protein>
<feature type="domain" description="Rad50/SbcC-type AAA" evidence="12">
    <location>
        <begin position="6"/>
        <end position="240"/>
    </location>
</feature>
<name>A0A0J9S9N0_PLAVI</name>
<proteinExistence type="inferred from homology"/>
<dbReference type="GO" id="GO:0000722">
    <property type="term" value="P:telomere maintenance via recombination"/>
    <property type="evidence" value="ECO:0007669"/>
    <property type="project" value="TreeGrafter"/>
</dbReference>
<evidence type="ECO:0000256" key="11">
    <source>
        <dbReference type="SAM" id="MobiDB-lite"/>
    </source>
</evidence>
<dbReference type="FunFam" id="3.40.50.300:FF:001805">
    <property type="entry name" value="Similar to DNA repair protein rad50"/>
    <property type="match status" value="1"/>
</dbReference>
<evidence type="ECO:0000313" key="14">
    <source>
        <dbReference type="Proteomes" id="UP000053562"/>
    </source>
</evidence>
<feature type="region of interest" description="Disordered" evidence="11">
    <location>
        <begin position="670"/>
        <end position="809"/>
    </location>
</feature>
<feature type="region of interest" description="Disordered" evidence="11">
    <location>
        <begin position="439"/>
        <end position="492"/>
    </location>
</feature>
<dbReference type="Proteomes" id="UP000053562">
    <property type="component" value="Unassembled WGS sequence"/>
</dbReference>
<dbReference type="InterPro" id="IPR027417">
    <property type="entry name" value="P-loop_NTPase"/>
</dbReference>
<evidence type="ECO:0000256" key="4">
    <source>
        <dbReference type="ARBA" id="ARBA00009439"/>
    </source>
</evidence>
<comment type="cofactor">
    <cofactor evidence="1">
        <name>Zn(2+)</name>
        <dbReference type="ChEBI" id="CHEBI:29105"/>
    </cofactor>
</comment>
<dbReference type="GO" id="GO:0007004">
    <property type="term" value="P:telomere maintenance via telomerase"/>
    <property type="evidence" value="ECO:0007669"/>
    <property type="project" value="TreeGrafter"/>
</dbReference>
<dbReference type="GO" id="GO:0070192">
    <property type="term" value="P:chromosome organization involved in meiotic cell cycle"/>
    <property type="evidence" value="ECO:0007669"/>
    <property type="project" value="TreeGrafter"/>
</dbReference>
<dbReference type="GO" id="GO:0046872">
    <property type="term" value="F:metal ion binding"/>
    <property type="evidence" value="ECO:0007669"/>
    <property type="project" value="UniProtKB-KW"/>
</dbReference>
<evidence type="ECO:0000256" key="7">
    <source>
        <dbReference type="ARBA" id="ARBA00022833"/>
    </source>
</evidence>
<dbReference type="GO" id="GO:0000794">
    <property type="term" value="C:condensed nuclear chromosome"/>
    <property type="evidence" value="ECO:0007669"/>
    <property type="project" value="TreeGrafter"/>
</dbReference>
<keyword evidence="8" id="KW-0539">Nucleus</keyword>
<keyword evidence="7" id="KW-0862">Zinc</keyword>
<dbReference type="PANTHER" id="PTHR18867:SF12">
    <property type="entry name" value="DNA REPAIR PROTEIN RAD50"/>
    <property type="match status" value="1"/>
</dbReference>
<dbReference type="GO" id="GO:0030870">
    <property type="term" value="C:Mre11 complex"/>
    <property type="evidence" value="ECO:0007669"/>
    <property type="project" value="TreeGrafter"/>
</dbReference>
<feature type="coiled-coil region" evidence="10">
    <location>
        <begin position="969"/>
        <end position="1031"/>
    </location>
</feature>
<evidence type="ECO:0000256" key="6">
    <source>
        <dbReference type="ARBA" id="ARBA00022723"/>
    </source>
</evidence>
<feature type="compositionally biased region" description="Basic and acidic residues" evidence="11">
    <location>
        <begin position="464"/>
        <end position="473"/>
    </location>
</feature>
<sequence length="1805" mass="206871">MTTLEKIGIQGIRSYGDEEAQELEFASPITVIYGNNGSGKSTIIECLKMSCTGDFPPNADKGKSFIHDPLISNKMNIRGKINLLLKNYNDKRIGISRSFTLFYSKDKNKKIKHTFRALDNSIIIKKEEGQEDVIITNKCLDINEHIPKLMGVSKALLENVILCHHEESLWPFSESLKIKKKFDELFGDDHFSKILDEFTKCRKTMNDVLKRKEYELATLRECYGKKKNIALEIRRNEQEIGECQTVMQLDVEQIEESVLILDTLEKKRSLLGKLTSSIDMFFAIHEKFQDDLQNYKALKEIYEEDVSELEDFARLFQMDLAKCNSLIEQVSNEIASLEKQTSLAIHPCDEEDVKRRDSICSSLFHLEERRGEAHTLVKAILDMNNSTTASGGERRHLRGNLSEERTRVGRLIQENESFWGGFPAQWRALLGGGGPKWVLRGGGSSGAEKSGGSSGGGNSGGDGIRGDSIRGDIIRGANPTSGSPPCAKQMRRKRAEALARLRAEVRKDALERLQLRRKKKTLTEKAKRWKRRISKMEKRIATMERHKDDLATFKGSDESYRQNCKHLDKMNQLGCVYDSIGLGAANCGEGSSHADEDIEGKKGQLRKIDKLKKQLDQVLLLVNHYEKVWEYFLNLRRVRRKVASFLDERRALLSELEKLPKVCRSIGGTSGDWEGEADLAEGVDDGQECSTGEEEEEEKEEVEGGGQDEKEDPNEEGHAEPEGTNNVPKIAKLESCTLLGGPSEADLREPPRGGAISGECFTGESLTGESLTGESLTGESLTGESLTGETRNKRNKRTNEPREETHSRLKRKKLLKEEAPPGQSYLNKLNGVISQHINRYEDKIKEVEEEASKLKQRLVLTCEAVRDVSKRVGRYPDVLTQFRGVLEKKNFKSVKDMFAHFGKVRRDMKKIKMEMVALKTKEESLSRFLQHAQGGKTCLLCKGPISEATPEGFSLLEVDKERKVITLEMEDKEKTLTNLRGEKKELMLLLRRYYKEVDPLQRDSASLGEMINSLKKELLNLQNGVDRCSERINKMSGKYQLMKLLQERCAHLVQSEMDIFRERDQLDVQRAEVRAALSGLRQMLSGGKHHREALQSMLELLEGGEAQKDLRQLLREFLPNVTLLCECPHVHFMVEKVSAYMEDSCGLFGRDDLFCHLGETLPNWAESKTHQVVIGEVKQDEAGKECTGDTKLGEEPTNEPQKVAAHCTAYGETHPRSFCPQKGDCPVNCAKRGEEKAPPLSNTRMCVSSKCEVDEREELITLESIAMHNEKFIKAYGNLQMCTTLEALKKEQEIDLSVRFKAAIRERKEVIKRKTEEAQRSVEREKQIRESIRKAQEYIESQLRRKNSLYRREEEAVTSIKKLHLRDRQMGRNIRRCRNDVVLQNKLHYVKVEMVKLLHRHMAAIQLDMERKREELNQVEEKIHSNEMMQNESNELAKKVRQKKEQILSLQEEKMNIEKMHHNVVINTNLKKLHEKFLLHQRSFISSLEKFRNAFFPPEQKGEQVHKVTSLIALLEEVYQTDCDIYKFLEESFSFLGYRSELLQLVQLEEDSLREQIDLHSKATTSLKMKEAEMKGKIELRKEYIDKLTSEMNSDTYADVEKKYKKKIIEIFVYKNVIKDICNFYNSFDQAIIKFHSLKMQEINLSIRNLWRRVYNSADIDYIYIKSEAQTESNGKVQQRRSYNYRVVMVKDNCELDMKGRCSSGQKVLSSIIIRLALAESFSIKCGILALDEPTTNLDKSNSKNLASLIANIVDLRKDSSAFQLILITHDTHFVDVLSQYGLTNCFYKVRKDRRGYSTIARVRQ</sequence>
<feature type="compositionally biased region" description="Acidic residues" evidence="11">
    <location>
        <begin position="673"/>
        <end position="703"/>
    </location>
</feature>
<dbReference type="Pfam" id="PF13476">
    <property type="entry name" value="AAA_23"/>
    <property type="match status" value="1"/>
</dbReference>
<comment type="catalytic activity">
    <reaction evidence="9">
        <text>ATP + H2O = ADP + phosphate + H(+)</text>
        <dbReference type="Rhea" id="RHEA:13065"/>
        <dbReference type="ChEBI" id="CHEBI:15377"/>
        <dbReference type="ChEBI" id="CHEBI:15378"/>
        <dbReference type="ChEBI" id="CHEBI:30616"/>
        <dbReference type="ChEBI" id="CHEBI:43474"/>
        <dbReference type="ChEBI" id="CHEBI:456216"/>
    </reaction>
</comment>